<keyword evidence="2" id="KW-0328">Glycosyltransferase</keyword>
<dbReference type="GO" id="GO:0016758">
    <property type="term" value="F:hexosyltransferase activity"/>
    <property type="evidence" value="ECO:0007669"/>
    <property type="project" value="TreeGrafter"/>
</dbReference>
<dbReference type="Gene3D" id="3.40.50.2000">
    <property type="entry name" value="Glycogen Phosphorylase B"/>
    <property type="match status" value="2"/>
</dbReference>
<dbReference type="EMBL" id="CZKA01000071">
    <property type="protein sequence ID" value="CUR60280.1"/>
    <property type="molecule type" value="Genomic_DNA"/>
</dbReference>
<keyword evidence="2" id="KW-0808">Transferase</keyword>
<protein>
    <submittedName>
        <fullName evidence="2">Putative GDP-mannose-dependent alpha-mannosyltransferase</fullName>
    </submittedName>
</protein>
<evidence type="ECO:0000313" key="2">
    <source>
        <dbReference type="EMBL" id="CUR60280.1"/>
    </source>
</evidence>
<dbReference type="Pfam" id="PF13439">
    <property type="entry name" value="Glyco_transf_4"/>
    <property type="match status" value="1"/>
</dbReference>
<organism evidence="2">
    <name type="scientific">metagenome</name>
    <dbReference type="NCBI Taxonomy" id="256318"/>
    <lineage>
        <taxon>unclassified sequences</taxon>
        <taxon>metagenomes</taxon>
    </lineage>
</organism>
<dbReference type="AlphaFoldDB" id="A0A2P2CE65"/>
<name>A0A2P2CE65_9ZZZZ</name>
<sequence>MRIALVTESFHPAADGATTTVRSIVDRLVDTGHDVLIVAPTPGPSTYRGRRAVRVTPGLTGLRKPGREVRDALADFAPDLVHVTNAGAVGRKALKQARRLGVPTLTVQQSVIAEASDYWRLKVADRSDRLLVTCEWMQGRLDELGVTAPVWTPGVDVDGFGPQLRDEELHASWARSRSVDGGRVVVGYVGNLRRGNDVRRLPEVAEAPGVRLVVIGDGPQKPWLRMHVPGARFLGAPSRSELAIAMASLDVLVHPGTVETSCHTLREAAASGVPVIAPATGGALEAVRHEEGGLLYDPSSYFGLRDAVTRLAGDPWRRALMGREARSVAVRRDWATAVDELVRHHYLPLLEGERAHRVA</sequence>
<feature type="domain" description="Peptidase A2" evidence="1">
    <location>
        <begin position="25"/>
        <end position="61"/>
    </location>
</feature>
<dbReference type="PANTHER" id="PTHR45947">
    <property type="entry name" value="SULFOQUINOVOSYL TRANSFERASE SQD2"/>
    <property type="match status" value="1"/>
</dbReference>
<proteinExistence type="predicted"/>
<dbReference type="Pfam" id="PF13692">
    <property type="entry name" value="Glyco_trans_1_4"/>
    <property type="match status" value="1"/>
</dbReference>
<dbReference type="SUPFAM" id="SSF53756">
    <property type="entry name" value="UDP-Glycosyltransferase/glycogen phosphorylase"/>
    <property type="match status" value="1"/>
</dbReference>
<dbReference type="PANTHER" id="PTHR45947:SF3">
    <property type="entry name" value="SULFOQUINOVOSYL TRANSFERASE SQD2"/>
    <property type="match status" value="1"/>
</dbReference>
<dbReference type="InterPro" id="IPR001995">
    <property type="entry name" value="Peptidase_A2_cat"/>
</dbReference>
<dbReference type="InterPro" id="IPR028098">
    <property type="entry name" value="Glyco_trans_4-like_N"/>
</dbReference>
<reference evidence="2" key="1">
    <citation type="submission" date="2015-08" db="EMBL/GenBank/DDBJ databases">
        <authorList>
            <person name="Babu N.S."/>
            <person name="Beckwith C.J."/>
            <person name="Beseler K.G."/>
            <person name="Brison A."/>
            <person name="Carone J.V."/>
            <person name="Caskin T.P."/>
            <person name="Diamond M."/>
            <person name="Durham M.E."/>
            <person name="Foxe J.M."/>
            <person name="Go M."/>
            <person name="Henderson B.A."/>
            <person name="Jones I.B."/>
            <person name="McGettigan J.A."/>
            <person name="Micheletti S.J."/>
            <person name="Nasrallah M.E."/>
            <person name="Ortiz D."/>
            <person name="Piller C.R."/>
            <person name="Privatt S.R."/>
            <person name="Schneider S.L."/>
            <person name="Sharp S."/>
            <person name="Smith T.C."/>
            <person name="Stanton J.D."/>
            <person name="Ullery H.E."/>
            <person name="Wilson R.J."/>
            <person name="Serrano M.G."/>
            <person name="Buck G."/>
            <person name="Lee V."/>
            <person name="Wang Y."/>
            <person name="Carvalho R."/>
            <person name="Voegtly L."/>
            <person name="Shi R."/>
            <person name="Duckworth R."/>
            <person name="Johnson A."/>
            <person name="Loviza R."/>
            <person name="Walstead R."/>
            <person name="Shah Z."/>
            <person name="Kiflezghi M."/>
            <person name="Wade K."/>
            <person name="Ball S.L."/>
            <person name="Bradley K.W."/>
            <person name="Asai D.J."/>
            <person name="Bowman C.A."/>
            <person name="Russell D.A."/>
            <person name="Pope W.H."/>
            <person name="Jacobs-Sera D."/>
            <person name="Hendrix R.W."/>
            <person name="Hatfull G.F."/>
        </authorList>
    </citation>
    <scope>NUCLEOTIDE SEQUENCE</scope>
</reference>
<dbReference type="InterPro" id="IPR050194">
    <property type="entry name" value="Glycosyltransferase_grp1"/>
</dbReference>
<gene>
    <name evidence="2" type="ORF">NOCA2730009</name>
</gene>
<evidence type="ECO:0000259" key="1">
    <source>
        <dbReference type="PROSITE" id="PS50175"/>
    </source>
</evidence>
<dbReference type="GO" id="GO:0004190">
    <property type="term" value="F:aspartic-type endopeptidase activity"/>
    <property type="evidence" value="ECO:0007669"/>
    <property type="project" value="InterPro"/>
</dbReference>
<accession>A0A2P2CE65</accession>
<dbReference type="PROSITE" id="PS50175">
    <property type="entry name" value="ASP_PROT_RETROV"/>
    <property type="match status" value="1"/>
</dbReference>
<dbReference type="GO" id="GO:0006508">
    <property type="term" value="P:proteolysis"/>
    <property type="evidence" value="ECO:0007669"/>
    <property type="project" value="InterPro"/>
</dbReference>